<evidence type="ECO:0000313" key="8">
    <source>
        <dbReference type="Proteomes" id="UP001620262"/>
    </source>
</evidence>
<dbReference type="SUPFAM" id="SSF141868">
    <property type="entry name" value="EAL domain-like"/>
    <property type="match status" value="1"/>
</dbReference>
<dbReference type="PROSITE" id="PS50887">
    <property type="entry name" value="GGDEF"/>
    <property type="match status" value="1"/>
</dbReference>
<gene>
    <name evidence="7" type="ORF">ACI2JU_02270</name>
</gene>
<feature type="domain" description="CBS" evidence="6">
    <location>
        <begin position="206"/>
        <end position="263"/>
    </location>
</feature>
<dbReference type="NCBIfam" id="TIGR00254">
    <property type="entry name" value="GGDEF"/>
    <property type="match status" value="1"/>
</dbReference>
<dbReference type="InterPro" id="IPR000014">
    <property type="entry name" value="PAS"/>
</dbReference>
<dbReference type="InterPro" id="IPR000160">
    <property type="entry name" value="GGDEF_dom"/>
</dbReference>
<dbReference type="SMART" id="SM00091">
    <property type="entry name" value="PAS"/>
    <property type="match status" value="1"/>
</dbReference>
<evidence type="ECO:0000259" key="6">
    <source>
        <dbReference type="PROSITE" id="PS51371"/>
    </source>
</evidence>
<evidence type="ECO:0000259" key="2">
    <source>
        <dbReference type="PROSITE" id="PS50112"/>
    </source>
</evidence>
<feature type="domain" description="GGDEF" evidence="5">
    <location>
        <begin position="437"/>
        <end position="569"/>
    </location>
</feature>
<sequence>MKQTRHPQQVSDIFSRKLVCCSTDTSLVDAVRLMQVHNISAIFIKKRQEIVGIWTEADCIKLDFTDSNLKHIEIQSVMSSPVLKISCQQLLCDAALIFYQHSVRHLLVVDDDELPCGVISISDIVRNQGLDHYLQFRPIKEQYHKDVLVVPSYLTLSEGVEMMRERTAQVILVYNQQQDEHGIITQRDLLHLIVEPDSNASCWSFASRPLYRVSSKSSLFDAYRLMSTNNVRHLVVSDDLEIKGVLAIEHLVNEIESAYCSDLEKVLEQRDMDLQHSQRNLYLANKIIDASLDGIMITQQDGVIMQVNPAFTALTGYQEYEVVGKHPRILSSGKHGKNFYVKMWQSITQTGVWQGEICNRKKNGDLYVEWLTIIAIREPNDDELVYAAIFSDITERKTAEDKIVQLAYFDELTGLPNRRLFNDRLTMALAAAHRNNDMLAVMFIDLDRFKEINDSLGHSAGDELLKMVAIRLQNVLCEGDTLARLGGDEFVVLCEIEDISAVISLADQILNNLNTPFQLEGLEVGATASIGAAVYPDDGLDSETLLKHADIAMYRSKEVGRNSFQLFKASMNARSLERLAMMSRFQYALENDEFELYFQPKQCLRSKAIKGVEALLRWQDPALGIISPAQFIPLAEELGLIVKLDLWVLNNAGMQLALWQQQGITAGRLAINISACHLSQGSLSSNVEKMLQRYNLSGNCLEIELTESSFISSFSQAKRELWQLKKMGIQIALDDFGTGYSALSYLTKLPIDTLKIDASFIAKVPDEYGNSEIVAAIVAMANSLNLQVIAEGVEKLAQYSYLLDLGCDVIQGYYYCRPLTQRQWFEFYQLQNQPTVIS</sequence>
<name>A0ABW8KS81_9GAMM</name>
<dbReference type="Pfam" id="PF13426">
    <property type="entry name" value="PAS_9"/>
    <property type="match status" value="1"/>
</dbReference>
<dbReference type="PROSITE" id="PS50883">
    <property type="entry name" value="EAL"/>
    <property type="match status" value="1"/>
</dbReference>
<protein>
    <submittedName>
        <fullName evidence="7">EAL domain-containing protein</fullName>
    </submittedName>
</protein>
<reference evidence="7 8" key="1">
    <citation type="submission" date="2024-11" db="EMBL/GenBank/DDBJ databases">
        <title>The Natural Products Discovery Center: Release of the First 8490 Sequenced Strains for Exploring Actinobacteria Biosynthetic Diversity.</title>
        <authorList>
            <person name="Kalkreuter E."/>
            <person name="Kautsar S.A."/>
            <person name="Yang D."/>
            <person name="Bader C.D."/>
            <person name="Teijaro C.N."/>
            <person name="Fluegel L."/>
            <person name="Davis C.M."/>
            <person name="Simpson J.R."/>
            <person name="Lauterbach L."/>
            <person name="Steele A.D."/>
            <person name="Gui C."/>
            <person name="Meng S."/>
            <person name="Li G."/>
            <person name="Viehrig K."/>
            <person name="Ye F."/>
            <person name="Su P."/>
            <person name="Kiefer A.F."/>
            <person name="Nichols A."/>
            <person name="Cepeda A.J."/>
            <person name="Yan W."/>
            <person name="Fan B."/>
            <person name="Jiang Y."/>
            <person name="Adhikari A."/>
            <person name="Zheng C.-J."/>
            <person name="Schuster L."/>
            <person name="Cowan T.M."/>
            <person name="Smanski M.J."/>
            <person name="Chevrette M.G."/>
            <person name="De Carvalho L.P.S."/>
            <person name="Shen B."/>
        </authorList>
    </citation>
    <scope>NUCLEOTIDE SEQUENCE [LARGE SCALE GENOMIC DNA]</scope>
    <source>
        <strain evidence="7 8">NPDC078403</strain>
    </source>
</reference>
<dbReference type="InterPro" id="IPR029787">
    <property type="entry name" value="Nucleotide_cyclase"/>
</dbReference>
<dbReference type="PROSITE" id="PS50112">
    <property type="entry name" value="PAS"/>
    <property type="match status" value="1"/>
</dbReference>
<dbReference type="SUPFAM" id="SSF54631">
    <property type="entry name" value="CBS-domain pair"/>
    <property type="match status" value="2"/>
</dbReference>
<feature type="domain" description="CBS" evidence="6">
    <location>
        <begin position="143"/>
        <end position="201"/>
    </location>
</feature>
<dbReference type="Pfam" id="PF00571">
    <property type="entry name" value="CBS"/>
    <property type="match status" value="4"/>
</dbReference>
<dbReference type="InterPro" id="IPR000700">
    <property type="entry name" value="PAS-assoc_C"/>
</dbReference>
<dbReference type="InterPro" id="IPR043128">
    <property type="entry name" value="Rev_trsase/Diguanyl_cyclase"/>
</dbReference>
<dbReference type="NCBIfam" id="TIGR00229">
    <property type="entry name" value="sensory_box"/>
    <property type="match status" value="1"/>
</dbReference>
<dbReference type="Gene3D" id="3.20.20.450">
    <property type="entry name" value="EAL domain"/>
    <property type="match status" value="1"/>
</dbReference>
<dbReference type="SMART" id="SM00116">
    <property type="entry name" value="CBS"/>
    <property type="match status" value="4"/>
</dbReference>
<dbReference type="SUPFAM" id="SSF55785">
    <property type="entry name" value="PYP-like sensor domain (PAS domain)"/>
    <property type="match status" value="1"/>
</dbReference>
<dbReference type="Gene3D" id="3.30.70.270">
    <property type="match status" value="1"/>
</dbReference>
<evidence type="ECO:0000259" key="3">
    <source>
        <dbReference type="PROSITE" id="PS50113"/>
    </source>
</evidence>
<feature type="domain" description="PAC" evidence="3">
    <location>
        <begin position="353"/>
        <end position="405"/>
    </location>
</feature>
<dbReference type="PROSITE" id="PS50113">
    <property type="entry name" value="PAC"/>
    <property type="match status" value="1"/>
</dbReference>
<dbReference type="EMBL" id="JBJDOT010000002">
    <property type="protein sequence ID" value="MFK3862695.1"/>
    <property type="molecule type" value="Genomic_DNA"/>
</dbReference>
<dbReference type="SMART" id="SM00267">
    <property type="entry name" value="GGDEF"/>
    <property type="match status" value="1"/>
</dbReference>
<dbReference type="InterPro" id="IPR052155">
    <property type="entry name" value="Biofilm_reg_signaling"/>
</dbReference>
<dbReference type="Gene3D" id="3.30.450.20">
    <property type="entry name" value="PAS domain"/>
    <property type="match status" value="1"/>
</dbReference>
<evidence type="ECO:0000313" key="7">
    <source>
        <dbReference type="EMBL" id="MFK3862695.1"/>
    </source>
</evidence>
<dbReference type="InterPro" id="IPR035919">
    <property type="entry name" value="EAL_sf"/>
</dbReference>
<evidence type="ECO:0000256" key="1">
    <source>
        <dbReference type="PROSITE-ProRule" id="PRU00703"/>
    </source>
</evidence>
<dbReference type="CDD" id="cd00130">
    <property type="entry name" value="PAS"/>
    <property type="match status" value="1"/>
</dbReference>
<dbReference type="RefSeq" id="WP_182784591.1">
    <property type="nucleotide sequence ID" value="NZ_JBJDOT010000002.1"/>
</dbReference>
<evidence type="ECO:0000259" key="4">
    <source>
        <dbReference type="PROSITE" id="PS50883"/>
    </source>
</evidence>
<dbReference type="PANTHER" id="PTHR44757:SF2">
    <property type="entry name" value="BIOFILM ARCHITECTURE MAINTENANCE PROTEIN MBAA"/>
    <property type="match status" value="1"/>
</dbReference>
<dbReference type="InterPro" id="IPR000644">
    <property type="entry name" value="CBS_dom"/>
</dbReference>
<keyword evidence="8" id="KW-1185">Reference proteome</keyword>
<feature type="domain" description="PAS" evidence="2">
    <location>
        <begin position="286"/>
        <end position="325"/>
    </location>
</feature>
<keyword evidence="1" id="KW-0129">CBS domain</keyword>
<proteinExistence type="predicted"/>
<dbReference type="PROSITE" id="PS51371">
    <property type="entry name" value="CBS"/>
    <property type="match status" value="4"/>
</dbReference>
<dbReference type="Gene3D" id="3.10.580.10">
    <property type="entry name" value="CBS-domain"/>
    <property type="match status" value="2"/>
</dbReference>
<feature type="domain" description="CBS" evidence="6">
    <location>
        <begin position="14"/>
        <end position="70"/>
    </location>
</feature>
<dbReference type="CDD" id="cd01948">
    <property type="entry name" value="EAL"/>
    <property type="match status" value="1"/>
</dbReference>
<dbReference type="InterPro" id="IPR001633">
    <property type="entry name" value="EAL_dom"/>
</dbReference>
<dbReference type="Proteomes" id="UP001620262">
    <property type="component" value="Unassembled WGS sequence"/>
</dbReference>
<dbReference type="SUPFAM" id="SSF55073">
    <property type="entry name" value="Nucleotide cyclase"/>
    <property type="match status" value="1"/>
</dbReference>
<accession>A0ABW8KS81</accession>
<dbReference type="InterPro" id="IPR035965">
    <property type="entry name" value="PAS-like_dom_sf"/>
</dbReference>
<dbReference type="SMART" id="SM00052">
    <property type="entry name" value="EAL"/>
    <property type="match status" value="1"/>
</dbReference>
<comment type="caution">
    <text evidence="7">The sequence shown here is derived from an EMBL/GenBank/DDBJ whole genome shotgun (WGS) entry which is preliminary data.</text>
</comment>
<dbReference type="CDD" id="cd01949">
    <property type="entry name" value="GGDEF"/>
    <property type="match status" value="1"/>
</dbReference>
<dbReference type="PANTHER" id="PTHR44757">
    <property type="entry name" value="DIGUANYLATE CYCLASE DGCP"/>
    <property type="match status" value="1"/>
</dbReference>
<dbReference type="Pfam" id="PF00990">
    <property type="entry name" value="GGDEF"/>
    <property type="match status" value="1"/>
</dbReference>
<evidence type="ECO:0000259" key="5">
    <source>
        <dbReference type="PROSITE" id="PS50887"/>
    </source>
</evidence>
<organism evidence="7 8">
    <name type="scientific">Pseudoalteromonas rhizosphaerae</name>
    <dbReference type="NCBI Taxonomy" id="2518973"/>
    <lineage>
        <taxon>Bacteria</taxon>
        <taxon>Pseudomonadati</taxon>
        <taxon>Pseudomonadota</taxon>
        <taxon>Gammaproteobacteria</taxon>
        <taxon>Alteromonadales</taxon>
        <taxon>Pseudoalteromonadaceae</taxon>
        <taxon>Pseudoalteromonas</taxon>
    </lineage>
</organism>
<dbReference type="InterPro" id="IPR046342">
    <property type="entry name" value="CBS_dom_sf"/>
</dbReference>
<dbReference type="Pfam" id="PF00563">
    <property type="entry name" value="EAL"/>
    <property type="match status" value="1"/>
</dbReference>
<feature type="domain" description="CBS" evidence="6">
    <location>
        <begin position="78"/>
        <end position="134"/>
    </location>
</feature>
<feature type="domain" description="EAL" evidence="4">
    <location>
        <begin position="578"/>
        <end position="832"/>
    </location>
</feature>